<dbReference type="PANTHER" id="PTHR33048">
    <property type="entry name" value="PTH11-LIKE INTEGRAL MEMBRANE PROTEIN (AFU_ORTHOLOGUE AFUA_5G11245)"/>
    <property type="match status" value="1"/>
</dbReference>
<evidence type="ECO:0000256" key="2">
    <source>
        <dbReference type="ARBA" id="ARBA00022692"/>
    </source>
</evidence>
<accession>N1PSG9</accession>
<dbReference type="eggNOG" id="ENOG502SKVQ">
    <property type="taxonomic scope" value="Eukaryota"/>
</dbReference>
<feature type="transmembrane region" description="Helical" evidence="7">
    <location>
        <begin position="32"/>
        <end position="56"/>
    </location>
</feature>
<dbReference type="AlphaFoldDB" id="N1PSG9"/>
<dbReference type="InterPro" id="IPR049326">
    <property type="entry name" value="Rhodopsin_dom_fungi"/>
</dbReference>
<keyword evidence="3 7" id="KW-1133">Transmembrane helix</keyword>
<dbReference type="EMBL" id="KB446537">
    <property type="protein sequence ID" value="EME46327.1"/>
    <property type="molecule type" value="Genomic_DNA"/>
</dbReference>
<dbReference type="OMA" id="IEADEMC"/>
<name>N1PSG9_DOTSN</name>
<evidence type="ECO:0000256" key="1">
    <source>
        <dbReference type="ARBA" id="ARBA00004141"/>
    </source>
</evidence>
<evidence type="ECO:0000256" key="4">
    <source>
        <dbReference type="ARBA" id="ARBA00023136"/>
    </source>
</evidence>
<protein>
    <recommendedName>
        <fullName evidence="8">Rhodopsin domain-containing protein</fullName>
    </recommendedName>
</protein>
<feature type="compositionally biased region" description="Polar residues" evidence="6">
    <location>
        <begin position="427"/>
        <end position="439"/>
    </location>
</feature>
<proteinExistence type="inferred from homology"/>
<evidence type="ECO:0000256" key="6">
    <source>
        <dbReference type="SAM" id="MobiDB-lite"/>
    </source>
</evidence>
<dbReference type="HOGENOM" id="CLU_624072_0_0_1"/>
<feature type="compositionally biased region" description="Low complexity" evidence="6">
    <location>
        <begin position="308"/>
        <end position="326"/>
    </location>
</feature>
<dbReference type="Pfam" id="PF20684">
    <property type="entry name" value="Fung_rhodopsin"/>
    <property type="match status" value="1"/>
</dbReference>
<dbReference type="PANTHER" id="PTHR33048:SF123">
    <property type="entry name" value="INTEGRAL MEMBRANE PROTEIN"/>
    <property type="match status" value="1"/>
</dbReference>
<evidence type="ECO:0000256" key="5">
    <source>
        <dbReference type="ARBA" id="ARBA00038359"/>
    </source>
</evidence>
<evidence type="ECO:0000313" key="10">
    <source>
        <dbReference type="Proteomes" id="UP000016933"/>
    </source>
</evidence>
<keyword evidence="10" id="KW-1185">Reference proteome</keyword>
<dbReference type="GO" id="GO:0016020">
    <property type="term" value="C:membrane"/>
    <property type="evidence" value="ECO:0007669"/>
    <property type="project" value="UniProtKB-SubCell"/>
</dbReference>
<evidence type="ECO:0000313" key="9">
    <source>
        <dbReference type="EMBL" id="EME46327.1"/>
    </source>
</evidence>
<comment type="subcellular location">
    <subcellularLocation>
        <location evidence="1">Membrane</location>
        <topology evidence="1">Multi-pass membrane protein</topology>
    </subcellularLocation>
</comment>
<keyword evidence="4 7" id="KW-0472">Membrane</keyword>
<gene>
    <name evidence="9" type="ORF">DOTSEDRAFT_51841</name>
</gene>
<feature type="transmembrane region" description="Helical" evidence="7">
    <location>
        <begin position="116"/>
        <end position="136"/>
    </location>
</feature>
<feature type="region of interest" description="Disordered" evidence="6">
    <location>
        <begin position="365"/>
        <end position="439"/>
    </location>
</feature>
<evidence type="ECO:0000259" key="8">
    <source>
        <dbReference type="Pfam" id="PF20684"/>
    </source>
</evidence>
<evidence type="ECO:0000256" key="3">
    <source>
        <dbReference type="ARBA" id="ARBA00022989"/>
    </source>
</evidence>
<dbReference type="OrthoDB" id="5329176at2759"/>
<feature type="transmembrane region" description="Helical" evidence="7">
    <location>
        <begin position="188"/>
        <end position="215"/>
    </location>
</feature>
<dbReference type="InterPro" id="IPR052337">
    <property type="entry name" value="SAT4-like"/>
</dbReference>
<feature type="region of interest" description="Disordered" evidence="6">
    <location>
        <begin position="306"/>
        <end position="327"/>
    </location>
</feature>
<sequence length="439" mass="48529">MTLPNGDLSAWLQKQVVEPHKFDTFSMTQDRLALIVVGVIFTLVGTFAIACRIMMLMLRRRIIGNDDFAMFVGYAFAIAFTIASYASVRWGVGLELVNVPPFWAKRAVRAIYVEEIFYYFSVFFVKISIMFMYLRLAKELRNYFYHCSIAMIAVLCVQFGTTIIVFSAQCIPLTRYWSPEIPGNCIDITAFFYSTNFFTIITDVIMLALPIPVLLKVPGSRLRKAGVIAAFSCGGFSTLASCVRLYSIRIYTQSPQPLRDAAPINTWSLIEVYVGICCGSIAVVKQFVLASRERVLTSSPQRSVLHKSSLSTSATSPTPGSSFGSSIRKASSIRRTVMPIEADEMCWWSGPSNGIEPVLEAGSRTWLAPPRGPHDPPTPPNESYAPRDIDGQSIRISSPLPPSPSYQPCDDRPYSPSANLGDVAPAQSRSLHNACSMPS</sequence>
<comment type="similarity">
    <text evidence="5">Belongs to the SAT4 family.</text>
</comment>
<reference evidence="10" key="1">
    <citation type="journal article" date="2012" name="PLoS Genet.">
        <title>The genomes of the fungal plant pathogens Cladosporium fulvum and Dothistroma septosporum reveal adaptation to different hosts and lifestyles but also signatures of common ancestry.</title>
        <authorList>
            <person name="de Wit P.J.G.M."/>
            <person name="van der Burgt A."/>
            <person name="Oekmen B."/>
            <person name="Stergiopoulos I."/>
            <person name="Abd-Elsalam K.A."/>
            <person name="Aerts A.L."/>
            <person name="Bahkali A.H."/>
            <person name="Beenen H.G."/>
            <person name="Chettri P."/>
            <person name="Cox M.P."/>
            <person name="Datema E."/>
            <person name="de Vries R.P."/>
            <person name="Dhillon B."/>
            <person name="Ganley A.R."/>
            <person name="Griffiths S.A."/>
            <person name="Guo Y."/>
            <person name="Hamelin R.C."/>
            <person name="Henrissat B."/>
            <person name="Kabir M.S."/>
            <person name="Jashni M.K."/>
            <person name="Kema G."/>
            <person name="Klaubauf S."/>
            <person name="Lapidus A."/>
            <person name="Levasseur A."/>
            <person name="Lindquist E."/>
            <person name="Mehrabi R."/>
            <person name="Ohm R.A."/>
            <person name="Owen T.J."/>
            <person name="Salamov A."/>
            <person name="Schwelm A."/>
            <person name="Schijlen E."/>
            <person name="Sun H."/>
            <person name="van den Burg H.A."/>
            <person name="van Ham R.C.H.J."/>
            <person name="Zhang S."/>
            <person name="Goodwin S.B."/>
            <person name="Grigoriev I.V."/>
            <person name="Collemare J."/>
            <person name="Bradshaw R.E."/>
        </authorList>
    </citation>
    <scope>NUCLEOTIDE SEQUENCE [LARGE SCALE GENOMIC DNA]</scope>
    <source>
        <strain evidence="10">NZE10 / CBS 128990</strain>
    </source>
</reference>
<dbReference type="STRING" id="675120.N1PSG9"/>
<keyword evidence="2 7" id="KW-0812">Transmembrane</keyword>
<feature type="transmembrane region" description="Helical" evidence="7">
    <location>
        <begin position="143"/>
        <end position="168"/>
    </location>
</feature>
<dbReference type="Proteomes" id="UP000016933">
    <property type="component" value="Unassembled WGS sequence"/>
</dbReference>
<feature type="transmembrane region" description="Helical" evidence="7">
    <location>
        <begin position="266"/>
        <end position="284"/>
    </location>
</feature>
<feature type="transmembrane region" description="Helical" evidence="7">
    <location>
        <begin position="227"/>
        <end position="246"/>
    </location>
</feature>
<feature type="domain" description="Rhodopsin" evidence="8">
    <location>
        <begin position="52"/>
        <end position="287"/>
    </location>
</feature>
<evidence type="ECO:0000256" key="7">
    <source>
        <dbReference type="SAM" id="Phobius"/>
    </source>
</evidence>
<reference evidence="9 10" key="2">
    <citation type="journal article" date="2012" name="PLoS Pathog.">
        <title>Diverse lifestyles and strategies of plant pathogenesis encoded in the genomes of eighteen Dothideomycetes fungi.</title>
        <authorList>
            <person name="Ohm R.A."/>
            <person name="Feau N."/>
            <person name="Henrissat B."/>
            <person name="Schoch C.L."/>
            <person name="Horwitz B.A."/>
            <person name="Barry K.W."/>
            <person name="Condon B.J."/>
            <person name="Copeland A.C."/>
            <person name="Dhillon B."/>
            <person name="Glaser F."/>
            <person name="Hesse C.N."/>
            <person name="Kosti I."/>
            <person name="LaButti K."/>
            <person name="Lindquist E.A."/>
            <person name="Lucas S."/>
            <person name="Salamov A.A."/>
            <person name="Bradshaw R.E."/>
            <person name="Ciuffetti L."/>
            <person name="Hamelin R.C."/>
            <person name="Kema G.H.J."/>
            <person name="Lawrence C."/>
            <person name="Scott J.A."/>
            <person name="Spatafora J.W."/>
            <person name="Turgeon B.G."/>
            <person name="de Wit P.J.G.M."/>
            <person name="Zhong S."/>
            <person name="Goodwin S.B."/>
            <person name="Grigoriev I.V."/>
        </authorList>
    </citation>
    <scope>NUCLEOTIDE SEQUENCE [LARGE SCALE GENOMIC DNA]</scope>
    <source>
        <strain evidence="10">NZE10 / CBS 128990</strain>
    </source>
</reference>
<feature type="transmembrane region" description="Helical" evidence="7">
    <location>
        <begin position="68"/>
        <end position="88"/>
    </location>
</feature>
<organism evidence="9 10">
    <name type="scientific">Dothistroma septosporum (strain NZE10 / CBS 128990)</name>
    <name type="common">Red band needle blight fungus</name>
    <name type="synonym">Mycosphaerella pini</name>
    <dbReference type="NCBI Taxonomy" id="675120"/>
    <lineage>
        <taxon>Eukaryota</taxon>
        <taxon>Fungi</taxon>
        <taxon>Dikarya</taxon>
        <taxon>Ascomycota</taxon>
        <taxon>Pezizomycotina</taxon>
        <taxon>Dothideomycetes</taxon>
        <taxon>Dothideomycetidae</taxon>
        <taxon>Mycosphaerellales</taxon>
        <taxon>Mycosphaerellaceae</taxon>
        <taxon>Dothistroma</taxon>
    </lineage>
</organism>